<dbReference type="Gene3D" id="2.60.120.590">
    <property type="entry name" value="Alpha-ketoglutarate-dependent dioxygenase AlkB-like"/>
    <property type="match status" value="1"/>
</dbReference>
<accession>A0A0C2X263</accession>
<dbReference type="InterPro" id="IPR032870">
    <property type="entry name" value="ALKBH7-like"/>
</dbReference>
<feature type="domain" description="Alpha-ketoglutarate-dependent dioxygenase AlkB-like" evidence="1">
    <location>
        <begin position="138"/>
        <end position="221"/>
    </location>
</feature>
<evidence type="ECO:0000313" key="3">
    <source>
        <dbReference type="Proteomes" id="UP000054097"/>
    </source>
</evidence>
<dbReference type="PANTHER" id="PTHR21052">
    <property type="entry name" value="SPERMATOGENESIS ASSOCIATED 11-RELATED"/>
    <property type="match status" value="1"/>
</dbReference>
<dbReference type="STRING" id="933852.A0A0C2X263"/>
<dbReference type="InterPro" id="IPR037151">
    <property type="entry name" value="AlkB-like_sf"/>
</dbReference>
<dbReference type="GO" id="GO:0005759">
    <property type="term" value="C:mitochondrial matrix"/>
    <property type="evidence" value="ECO:0007669"/>
    <property type="project" value="TreeGrafter"/>
</dbReference>
<dbReference type="HOGENOM" id="CLU_080229_0_0_1"/>
<dbReference type="EMBL" id="KN824280">
    <property type="protein sequence ID" value="KIM32343.1"/>
    <property type="molecule type" value="Genomic_DNA"/>
</dbReference>
<dbReference type="SUPFAM" id="SSF51197">
    <property type="entry name" value="Clavaminate synthase-like"/>
    <property type="match status" value="1"/>
</dbReference>
<dbReference type="AlphaFoldDB" id="A0A0C2X263"/>
<evidence type="ECO:0000259" key="1">
    <source>
        <dbReference type="Pfam" id="PF13532"/>
    </source>
</evidence>
<sequence>MLRTATKRLFSSAAATPPAGFTYISPFLNRHEQVVLTKAALNHLDGLGTHSARRKLKRALSGGINHDELGFLPEDSCYQFEEGHFDGVIRKFREARITDSQWSSFGDSQLDNIIGRLRSLFPTDATLQFQVLHLASEGEILPHVDNVDASGSVIMGVSLGSGRVLRLEDDHGRRWDQLLEPGSCYIQSGTVRYEYKHSILKAGPLDATSHASRQRLSVMIRDMPIDSRNSSS</sequence>
<dbReference type="GO" id="GO:0006631">
    <property type="term" value="P:fatty acid metabolic process"/>
    <property type="evidence" value="ECO:0007669"/>
    <property type="project" value="TreeGrafter"/>
</dbReference>
<name>A0A0C2X263_SERVB</name>
<organism evidence="2 3">
    <name type="scientific">Serendipita vermifera MAFF 305830</name>
    <dbReference type="NCBI Taxonomy" id="933852"/>
    <lineage>
        <taxon>Eukaryota</taxon>
        <taxon>Fungi</taxon>
        <taxon>Dikarya</taxon>
        <taxon>Basidiomycota</taxon>
        <taxon>Agaricomycotina</taxon>
        <taxon>Agaricomycetes</taxon>
        <taxon>Sebacinales</taxon>
        <taxon>Serendipitaceae</taxon>
        <taxon>Serendipita</taxon>
    </lineage>
</organism>
<dbReference type="GO" id="GO:0016706">
    <property type="term" value="F:2-oxoglutarate-dependent dioxygenase activity"/>
    <property type="evidence" value="ECO:0007669"/>
    <property type="project" value="TreeGrafter"/>
</dbReference>
<gene>
    <name evidence="2" type="ORF">M408DRAFT_326942</name>
</gene>
<dbReference type="OrthoDB" id="28127at2759"/>
<keyword evidence="3" id="KW-1185">Reference proteome</keyword>
<reference evidence="2 3" key="1">
    <citation type="submission" date="2014-04" db="EMBL/GenBank/DDBJ databases">
        <authorList>
            <consortium name="DOE Joint Genome Institute"/>
            <person name="Kuo A."/>
            <person name="Zuccaro A."/>
            <person name="Kohler A."/>
            <person name="Nagy L.G."/>
            <person name="Floudas D."/>
            <person name="Copeland A."/>
            <person name="Barry K.W."/>
            <person name="Cichocki N."/>
            <person name="Veneault-Fourrey C."/>
            <person name="LaButti K."/>
            <person name="Lindquist E.A."/>
            <person name="Lipzen A."/>
            <person name="Lundell T."/>
            <person name="Morin E."/>
            <person name="Murat C."/>
            <person name="Sun H."/>
            <person name="Tunlid A."/>
            <person name="Henrissat B."/>
            <person name="Grigoriev I.V."/>
            <person name="Hibbett D.S."/>
            <person name="Martin F."/>
            <person name="Nordberg H.P."/>
            <person name="Cantor M.N."/>
            <person name="Hua S.X."/>
        </authorList>
    </citation>
    <scope>NUCLEOTIDE SEQUENCE [LARGE SCALE GENOMIC DNA]</scope>
    <source>
        <strain evidence="2 3">MAFF 305830</strain>
    </source>
</reference>
<dbReference type="Pfam" id="PF13532">
    <property type="entry name" value="2OG-FeII_Oxy_2"/>
    <property type="match status" value="1"/>
</dbReference>
<protein>
    <recommendedName>
        <fullName evidence="1">Alpha-ketoglutarate-dependent dioxygenase AlkB-like domain-containing protein</fullName>
    </recommendedName>
</protein>
<dbReference type="InterPro" id="IPR027450">
    <property type="entry name" value="AlkB-like"/>
</dbReference>
<dbReference type="GO" id="GO:0006974">
    <property type="term" value="P:DNA damage response"/>
    <property type="evidence" value="ECO:0007669"/>
    <property type="project" value="InterPro"/>
</dbReference>
<evidence type="ECO:0000313" key="2">
    <source>
        <dbReference type="EMBL" id="KIM32343.1"/>
    </source>
</evidence>
<dbReference type="Proteomes" id="UP000054097">
    <property type="component" value="Unassembled WGS sequence"/>
</dbReference>
<dbReference type="PANTHER" id="PTHR21052:SF0">
    <property type="entry name" value="ALPHA-KETOGLUTARATE-DEPENDENT DIOXYGENASE ALKB HOMOLOG 7, MITOCHONDRIAL"/>
    <property type="match status" value="1"/>
</dbReference>
<reference evidence="3" key="2">
    <citation type="submission" date="2015-01" db="EMBL/GenBank/DDBJ databases">
        <title>Evolutionary Origins and Diversification of the Mycorrhizal Mutualists.</title>
        <authorList>
            <consortium name="DOE Joint Genome Institute"/>
            <consortium name="Mycorrhizal Genomics Consortium"/>
            <person name="Kohler A."/>
            <person name="Kuo A."/>
            <person name="Nagy L.G."/>
            <person name="Floudas D."/>
            <person name="Copeland A."/>
            <person name="Barry K.W."/>
            <person name="Cichocki N."/>
            <person name="Veneault-Fourrey C."/>
            <person name="LaButti K."/>
            <person name="Lindquist E.A."/>
            <person name="Lipzen A."/>
            <person name="Lundell T."/>
            <person name="Morin E."/>
            <person name="Murat C."/>
            <person name="Riley R."/>
            <person name="Ohm R."/>
            <person name="Sun H."/>
            <person name="Tunlid A."/>
            <person name="Henrissat B."/>
            <person name="Grigoriev I.V."/>
            <person name="Hibbett D.S."/>
            <person name="Martin F."/>
        </authorList>
    </citation>
    <scope>NUCLEOTIDE SEQUENCE [LARGE SCALE GENOMIC DNA]</scope>
    <source>
        <strain evidence="3">MAFF 305830</strain>
    </source>
</reference>
<proteinExistence type="predicted"/>